<evidence type="ECO:0000313" key="2">
    <source>
        <dbReference type="EMBL" id="CAB4191031.1"/>
    </source>
</evidence>
<accession>A0A6J5SQP0</accession>
<organism evidence="4">
    <name type="scientific">uncultured Caudovirales phage</name>
    <dbReference type="NCBI Taxonomy" id="2100421"/>
    <lineage>
        <taxon>Viruses</taxon>
        <taxon>Duplodnaviria</taxon>
        <taxon>Heunggongvirae</taxon>
        <taxon>Uroviricota</taxon>
        <taxon>Caudoviricetes</taxon>
        <taxon>Peduoviridae</taxon>
        <taxon>Maltschvirus</taxon>
        <taxon>Maltschvirus maltsch</taxon>
    </lineage>
</organism>
<evidence type="ECO:0000313" key="3">
    <source>
        <dbReference type="EMBL" id="CAB4198077.1"/>
    </source>
</evidence>
<evidence type="ECO:0000313" key="1">
    <source>
        <dbReference type="EMBL" id="CAB4146287.1"/>
    </source>
</evidence>
<protein>
    <submittedName>
        <fullName evidence="4">Uncharacterized protein</fullName>
    </submittedName>
</protein>
<proteinExistence type="predicted"/>
<dbReference type="EMBL" id="LR797173">
    <property type="protein sequence ID" value="CAB4191031.1"/>
    <property type="molecule type" value="Genomic_DNA"/>
</dbReference>
<reference evidence="4" key="1">
    <citation type="submission" date="2020-05" db="EMBL/GenBank/DDBJ databases">
        <authorList>
            <person name="Chiriac C."/>
            <person name="Salcher M."/>
            <person name="Ghai R."/>
            <person name="Kavagutti S V."/>
        </authorList>
    </citation>
    <scope>NUCLEOTIDE SEQUENCE</scope>
</reference>
<gene>
    <name evidence="2" type="ORF">UFOVP1225_8</name>
    <name evidence="3" type="ORF">UFOVP1319_50</name>
    <name evidence="4" type="ORF">UFOVP1591_8</name>
    <name evidence="1" type="ORF">UFOVP478_33</name>
</gene>
<evidence type="ECO:0000313" key="4">
    <source>
        <dbReference type="EMBL" id="CAB4217094.1"/>
    </source>
</evidence>
<dbReference type="EMBL" id="LR797255">
    <property type="protein sequence ID" value="CAB4198077.1"/>
    <property type="molecule type" value="Genomic_DNA"/>
</dbReference>
<dbReference type="EMBL" id="LR797445">
    <property type="protein sequence ID" value="CAB4217094.1"/>
    <property type="molecule type" value="Genomic_DNA"/>
</dbReference>
<dbReference type="EMBL" id="LR796462">
    <property type="protein sequence ID" value="CAB4146287.1"/>
    <property type="molecule type" value="Genomic_DNA"/>
</dbReference>
<name>A0A6J5SQP0_9CAUD</name>
<sequence>MALTPVIAGTFIRTRRLGTVIPNLQMGAASVIPGLSVPTTAITYPFLIISVSQGSVEYTFITAPGWNLAVVTNLTPPQTRTIHLLSRPTGGTLNAFTAFQTTSNSAGLVIPPFPHTINSAGQIPTIYESDGLQSITATTLKYVNFNGNDANSLQTLSLPALKGGNLRFSNTDLANHGRTAFPAYVGNNATFGNFEIMVIADGVTMDFPVMTKIKSITVGPNTADPLYDCTMPLLNEVTDNVIIEADPTSNISLPSLVNLGSSGLNLNSRIWGDAIVMPLALLTDNSSASLTLGTSSNGVSSFYLAITSMRQCRLYIEMAVLPSPFQIFATVQTVGTVGYMYITLATQILADGATIWAHLDAKLPSGGTTTIEAPEPTGLTANASYLSLVGKGYTCSFTPIP</sequence>